<keyword evidence="2" id="KW-1003">Cell membrane</keyword>
<reference evidence="7 8" key="1">
    <citation type="submission" date="2016-10" db="EMBL/GenBank/DDBJ databases">
        <authorList>
            <person name="de Groot N.N."/>
        </authorList>
    </citation>
    <scope>NUCLEOTIDE SEQUENCE [LARGE SCALE GENOMIC DNA]</scope>
    <source>
        <strain evidence="7 8">DSM 10317</strain>
    </source>
</reference>
<evidence type="ECO:0000313" key="7">
    <source>
        <dbReference type="EMBL" id="SCZ79705.1"/>
    </source>
</evidence>
<evidence type="ECO:0000256" key="4">
    <source>
        <dbReference type="ARBA" id="ARBA00022989"/>
    </source>
</evidence>
<feature type="transmembrane region" description="Helical" evidence="6">
    <location>
        <begin position="332"/>
        <end position="354"/>
    </location>
</feature>
<feature type="transmembrane region" description="Helical" evidence="6">
    <location>
        <begin position="299"/>
        <end position="320"/>
    </location>
</feature>
<dbReference type="GO" id="GO:0005886">
    <property type="term" value="C:plasma membrane"/>
    <property type="evidence" value="ECO:0007669"/>
    <property type="project" value="UniProtKB-SubCell"/>
</dbReference>
<feature type="transmembrane region" description="Helical" evidence="6">
    <location>
        <begin position="457"/>
        <end position="476"/>
    </location>
</feature>
<dbReference type="PANTHER" id="PTHR30250">
    <property type="entry name" value="PST FAMILY PREDICTED COLANIC ACID TRANSPORTER"/>
    <property type="match status" value="1"/>
</dbReference>
<evidence type="ECO:0000256" key="5">
    <source>
        <dbReference type="ARBA" id="ARBA00023136"/>
    </source>
</evidence>
<feature type="transmembrane region" description="Helical" evidence="6">
    <location>
        <begin position="80"/>
        <end position="100"/>
    </location>
</feature>
<keyword evidence="3 6" id="KW-0812">Transmembrane</keyword>
<organism evidence="7 8">
    <name type="scientific">Pseudobutyrivibrio xylanivorans</name>
    <dbReference type="NCBI Taxonomy" id="185007"/>
    <lineage>
        <taxon>Bacteria</taxon>
        <taxon>Bacillati</taxon>
        <taxon>Bacillota</taxon>
        <taxon>Clostridia</taxon>
        <taxon>Lachnospirales</taxon>
        <taxon>Lachnospiraceae</taxon>
        <taxon>Pseudobutyrivibrio</taxon>
    </lineage>
</organism>
<name>A0A1G5RZY1_PSEXY</name>
<dbReference type="Proteomes" id="UP000199428">
    <property type="component" value="Unassembled WGS sequence"/>
</dbReference>
<feature type="transmembrane region" description="Helical" evidence="6">
    <location>
        <begin position="176"/>
        <end position="194"/>
    </location>
</feature>
<proteinExistence type="predicted"/>
<protein>
    <submittedName>
        <fullName evidence="7">Membrane protein involved in the export of O-antigen and teichoic acid</fullName>
    </submittedName>
</protein>
<feature type="transmembrane region" description="Helical" evidence="6">
    <location>
        <begin position="428"/>
        <end position="451"/>
    </location>
</feature>
<evidence type="ECO:0000256" key="3">
    <source>
        <dbReference type="ARBA" id="ARBA00022692"/>
    </source>
</evidence>
<dbReference type="PANTHER" id="PTHR30250:SF26">
    <property type="entry name" value="PSMA PROTEIN"/>
    <property type="match status" value="1"/>
</dbReference>
<keyword evidence="5 6" id="KW-0472">Membrane</keyword>
<feature type="transmembrane region" description="Helical" evidence="6">
    <location>
        <begin position="36"/>
        <end position="60"/>
    </location>
</feature>
<evidence type="ECO:0000256" key="2">
    <source>
        <dbReference type="ARBA" id="ARBA00022475"/>
    </source>
</evidence>
<gene>
    <name evidence="7" type="ORF">SAMN02910350_01908</name>
</gene>
<dbReference type="InterPro" id="IPR050833">
    <property type="entry name" value="Poly_Biosynth_Transport"/>
</dbReference>
<accession>A0A1G5RZY1</accession>
<feature type="transmembrane region" description="Helical" evidence="6">
    <location>
        <begin position="12"/>
        <end position="30"/>
    </location>
</feature>
<sequence>MLFGVVLKLYQLLIPFVMRTIMLYLMGPGYTGLNSLFVSVLQVLNLAELGVGSAMVFSMYKPIVEDNEAEICALMRLYKIYYRVIGLVVMGAGLVLTPFIPTLIKSDLPADVNIYVLYFMNLFATALTYWLFAYKNSILTAYQRSDINSKITIITDTIKYAIQIIVLVLFRNYYLYVLAILFSQVLNNITTAIISTKLYPQYKPVGKLPSEEVKVINKRIKDLFTSKVGSVIITSADSIVISAFLGLKMLTIYQNYYYPISAVMGVVQIIFASCTAGIGNSIIVESQEKNMRDLKKFTFIIAWIAGFCTTCFLAVLQPFMEIWAGKKLMVGYPLVVCMAMYFFIFEINALLNLYKDAAGIWHEDRFRPLATSLANLFMNIVMVQFWGLYGVILSTVISMLIVGMPWLLHNLFTVMFDMKYLKGYLLTLFKYVLVTGVVCIIIVYICSFINYHPLMTMVIRLLVCTIVVNIIFLLVYRSSQEFKESLILVNKMTKGKVPFLNKYGRE</sequence>
<feature type="transmembrane region" description="Helical" evidence="6">
    <location>
        <begin position="392"/>
        <end position="416"/>
    </location>
</feature>
<dbReference type="AlphaFoldDB" id="A0A1G5RZY1"/>
<evidence type="ECO:0000313" key="8">
    <source>
        <dbReference type="Proteomes" id="UP000199428"/>
    </source>
</evidence>
<keyword evidence="4 6" id="KW-1133">Transmembrane helix</keyword>
<feature type="transmembrane region" description="Helical" evidence="6">
    <location>
        <begin position="256"/>
        <end position="278"/>
    </location>
</feature>
<evidence type="ECO:0000256" key="1">
    <source>
        <dbReference type="ARBA" id="ARBA00004651"/>
    </source>
</evidence>
<feature type="transmembrane region" description="Helical" evidence="6">
    <location>
        <begin position="153"/>
        <end position="170"/>
    </location>
</feature>
<comment type="subcellular location">
    <subcellularLocation>
        <location evidence="1">Cell membrane</location>
        <topology evidence="1">Multi-pass membrane protein</topology>
    </subcellularLocation>
</comment>
<dbReference type="EMBL" id="FMWK01000010">
    <property type="protein sequence ID" value="SCZ79705.1"/>
    <property type="molecule type" value="Genomic_DNA"/>
</dbReference>
<feature type="transmembrane region" description="Helical" evidence="6">
    <location>
        <begin position="228"/>
        <end position="250"/>
    </location>
</feature>
<feature type="transmembrane region" description="Helical" evidence="6">
    <location>
        <begin position="112"/>
        <end position="132"/>
    </location>
</feature>
<evidence type="ECO:0000256" key="6">
    <source>
        <dbReference type="SAM" id="Phobius"/>
    </source>
</evidence>